<gene>
    <name evidence="2" type="ORF">GCM10020366_48370</name>
</gene>
<keyword evidence="1" id="KW-0812">Transmembrane</keyword>
<keyword evidence="1" id="KW-1133">Transmembrane helix</keyword>
<sequence length="139" mass="14372">MSGLLRAATSPLRRAPRTTRLAAGAGALGLVLSAGLVPLPCPLLFLTGFDCPFCGGSRMLGALLHGDLARAVDLNAFALVVVLPVAVLFLIASARQEVRGIPSPWLVGRPGRWAANAVLAAAVVWGVVRNLPGFEALRA</sequence>
<evidence type="ECO:0000313" key="2">
    <source>
        <dbReference type="EMBL" id="GAA3362037.1"/>
    </source>
</evidence>
<reference evidence="3" key="1">
    <citation type="journal article" date="2019" name="Int. J. Syst. Evol. Microbiol.">
        <title>The Global Catalogue of Microorganisms (GCM) 10K type strain sequencing project: providing services to taxonomists for standard genome sequencing and annotation.</title>
        <authorList>
            <consortium name="The Broad Institute Genomics Platform"/>
            <consortium name="The Broad Institute Genome Sequencing Center for Infectious Disease"/>
            <person name="Wu L."/>
            <person name="Ma J."/>
        </authorList>
    </citation>
    <scope>NUCLEOTIDE SEQUENCE [LARGE SCALE GENOMIC DNA]</scope>
    <source>
        <strain evidence="3">JCM 9687</strain>
    </source>
</reference>
<name>A0ABP6RWP9_9PSEU</name>
<dbReference type="EMBL" id="BAAAYK010000038">
    <property type="protein sequence ID" value="GAA3362037.1"/>
    <property type="molecule type" value="Genomic_DNA"/>
</dbReference>
<evidence type="ECO:0000313" key="3">
    <source>
        <dbReference type="Proteomes" id="UP001500483"/>
    </source>
</evidence>
<keyword evidence="3" id="KW-1185">Reference proteome</keyword>
<accession>A0ABP6RWP9</accession>
<organism evidence="2 3">
    <name type="scientific">Saccharopolyspora gregorii</name>
    <dbReference type="NCBI Taxonomy" id="33914"/>
    <lineage>
        <taxon>Bacteria</taxon>
        <taxon>Bacillati</taxon>
        <taxon>Actinomycetota</taxon>
        <taxon>Actinomycetes</taxon>
        <taxon>Pseudonocardiales</taxon>
        <taxon>Pseudonocardiaceae</taxon>
        <taxon>Saccharopolyspora</taxon>
    </lineage>
</organism>
<dbReference type="Pfam" id="PF10825">
    <property type="entry name" value="DUF2752"/>
    <property type="match status" value="1"/>
</dbReference>
<dbReference type="RefSeq" id="WP_344929617.1">
    <property type="nucleotide sequence ID" value="NZ_BAAAYK010000038.1"/>
</dbReference>
<dbReference type="Proteomes" id="UP001500483">
    <property type="component" value="Unassembled WGS sequence"/>
</dbReference>
<protein>
    <recommendedName>
        <fullName evidence="4">DUF2752 domain-containing protein</fullName>
    </recommendedName>
</protein>
<comment type="caution">
    <text evidence="2">The sequence shown here is derived from an EMBL/GenBank/DDBJ whole genome shotgun (WGS) entry which is preliminary data.</text>
</comment>
<feature type="transmembrane region" description="Helical" evidence="1">
    <location>
        <begin position="74"/>
        <end position="92"/>
    </location>
</feature>
<evidence type="ECO:0008006" key="4">
    <source>
        <dbReference type="Google" id="ProtNLM"/>
    </source>
</evidence>
<dbReference type="InterPro" id="IPR021215">
    <property type="entry name" value="DUF2752"/>
</dbReference>
<feature type="transmembrane region" description="Helical" evidence="1">
    <location>
        <begin position="21"/>
        <end position="39"/>
    </location>
</feature>
<keyword evidence="1" id="KW-0472">Membrane</keyword>
<evidence type="ECO:0000256" key="1">
    <source>
        <dbReference type="SAM" id="Phobius"/>
    </source>
</evidence>
<proteinExistence type="predicted"/>